<evidence type="ECO:0000313" key="2">
    <source>
        <dbReference type="Proteomes" id="UP001501207"/>
    </source>
</evidence>
<reference evidence="2" key="1">
    <citation type="journal article" date="2019" name="Int. J. Syst. Evol. Microbiol.">
        <title>The Global Catalogue of Microorganisms (GCM) 10K type strain sequencing project: providing services to taxonomists for standard genome sequencing and annotation.</title>
        <authorList>
            <consortium name="The Broad Institute Genomics Platform"/>
            <consortium name="The Broad Institute Genome Sequencing Center for Infectious Disease"/>
            <person name="Wu L."/>
            <person name="Ma J."/>
        </authorList>
    </citation>
    <scope>NUCLEOTIDE SEQUENCE [LARGE SCALE GENOMIC DNA]</scope>
    <source>
        <strain evidence="2">JCM 17664</strain>
    </source>
</reference>
<comment type="caution">
    <text evidence="1">The sequence shown here is derived from an EMBL/GenBank/DDBJ whole genome shotgun (WGS) entry which is preliminary data.</text>
</comment>
<dbReference type="Proteomes" id="UP001501207">
    <property type="component" value="Unassembled WGS sequence"/>
</dbReference>
<keyword evidence="2" id="KW-1185">Reference proteome</keyword>
<evidence type="ECO:0008006" key="3">
    <source>
        <dbReference type="Google" id="ProtNLM"/>
    </source>
</evidence>
<accession>A0ABP8FQV5</accession>
<evidence type="ECO:0000313" key="1">
    <source>
        <dbReference type="EMBL" id="GAA4309081.1"/>
    </source>
</evidence>
<protein>
    <recommendedName>
        <fullName evidence="3">Recombinase zinc beta ribbon domain-containing protein</fullName>
    </recommendedName>
</protein>
<organism evidence="1 2">
    <name type="scientific">Compostibacter hankyongensis</name>
    <dbReference type="NCBI Taxonomy" id="1007089"/>
    <lineage>
        <taxon>Bacteria</taxon>
        <taxon>Pseudomonadati</taxon>
        <taxon>Bacteroidota</taxon>
        <taxon>Chitinophagia</taxon>
        <taxon>Chitinophagales</taxon>
        <taxon>Chitinophagaceae</taxon>
        <taxon>Compostibacter</taxon>
    </lineage>
</organism>
<name>A0ABP8FQV5_9BACT</name>
<sequence>MASGSKGRNKRYYYYHCTSACGYRVRAEEINEYFFQGIERLSTNEEYIELYKEIIKATFQELFHQKKIDQAYITKSIDKLIERSAKGKELLTKGDIDIDDYLAIKDDCETKINTLGEELHKAYILGVKKDQDLDQIAMQLTDLKSFYTSKEIDLTAKRQLSALLLKEKLIFDTAGFSNNLNEVAQIIYGLSVEKYAIQIKAKAGEGSPDLRENKSPYKAIVSRIEKRSGQVISSALFTRLHHFLTEFARLCISIKTGYQPHFSS</sequence>
<dbReference type="EMBL" id="BAABFN010000002">
    <property type="protein sequence ID" value="GAA4309081.1"/>
    <property type="molecule type" value="Genomic_DNA"/>
</dbReference>
<gene>
    <name evidence="1" type="ORF">GCM10023143_16890</name>
</gene>
<proteinExistence type="predicted"/>